<dbReference type="RefSeq" id="XP_038741525.1">
    <property type="nucleotide sequence ID" value="XM_038893115.1"/>
</dbReference>
<reference evidence="1" key="1">
    <citation type="submission" date="2020-03" db="EMBL/GenBank/DDBJ databases">
        <authorList>
            <person name="He L."/>
        </authorList>
    </citation>
    <scope>NUCLEOTIDE SEQUENCE</scope>
    <source>
        <strain evidence="1">CkLH20</strain>
    </source>
</reference>
<reference evidence="1" key="2">
    <citation type="submission" date="2020-11" db="EMBL/GenBank/DDBJ databases">
        <title>Whole genome sequencing of Colletotrichum sp.</title>
        <authorList>
            <person name="Li H."/>
        </authorList>
    </citation>
    <scope>NUCLEOTIDE SEQUENCE</scope>
    <source>
        <strain evidence="1">CkLH20</strain>
    </source>
</reference>
<name>A0A9P6HX84_9PEZI</name>
<keyword evidence="2" id="KW-1185">Reference proteome</keyword>
<evidence type="ECO:0000313" key="2">
    <source>
        <dbReference type="Proteomes" id="UP000781932"/>
    </source>
</evidence>
<dbReference type="Proteomes" id="UP000781932">
    <property type="component" value="Unassembled WGS sequence"/>
</dbReference>
<gene>
    <name evidence="1" type="ORF">CkaCkLH20_10401</name>
</gene>
<proteinExistence type="predicted"/>
<dbReference type="EMBL" id="JAATWM020000040">
    <property type="protein sequence ID" value="KAF9872064.1"/>
    <property type="molecule type" value="Genomic_DNA"/>
</dbReference>
<protein>
    <submittedName>
        <fullName evidence="1">Uncharacterized protein</fullName>
    </submittedName>
</protein>
<dbReference type="OrthoDB" id="10656696at2759"/>
<dbReference type="GeneID" id="62166189"/>
<accession>A0A9P6HX84</accession>
<dbReference type="AlphaFoldDB" id="A0A9P6HX84"/>
<comment type="caution">
    <text evidence="1">The sequence shown here is derived from an EMBL/GenBank/DDBJ whole genome shotgun (WGS) entry which is preliminary data.</text>
</comment>
<evidence type="ECO:0000313" key="1">
    <source>
        <dbReference type="EMBL" id="KAF9872064.1"/>
    </source>
</evidence>
<sequence length="184" mass="20661">MVVSMLSTTAITSPAQAPASNVCCTGIYGELSPALRDFPVAQAFCKAVFPVKCTTSNNNGAAPPTSKSGMCCIIQDTAYDDDKLYNNSKHLEEYESFSTGQLINNHDPYNNRQSNNNHPNAQHHRVSNVIHNFIHLKRRSPSTYDSCTALQFEPARKHERRLQRRLRLSSLPHRAGILYLRLFL</sequence>
<organism evidence="1 2">
    <name type="scientific">Colletotrichum karsti</name>
    <dbReference type="NCBI Taxonomy" id="1095194"/>
    <lineage>
        <taxon>Eukaryota</taxon>
        <taxon>Fungi</taxon>
        <taxon>Dikarya</taxon>
        <taxon>Ascomycota</taxon>
        <taxon>Pezizomycotina</taxon>
        <taxon>Sordariomycetes</taxon>
        <taxon>Hypocreomycetidae</taxon>
        <taxon>Glomerellales</taxon>
        <taxon>Glomerellaceae</taxon>
        <taxon>Colletotrichum</taxon>
        <taxon>Colletotrichum boninense species complex</taxon>
    </lineage>
</organism>